<keyword evidence="2" id="KW-0732">Signal</keyword>
<dbReference type="OrthoDB" id="3088268at2759"/>
<sequence length="257" mass="25410">MTKILCPPVLLTFQLLQAFQVTSSPNPNPQFTYVAFGVGDELPEPLNSNPSATEWVVPIGTGTNGETTYMFNQVETVVTDEITATLTTHTTQTGTLIASASGFTLSVISTGVQGLVGAEAECHYTADGSGVCVQNLHGEGDLLTLTISGSAATHALSVSVSGGTSSGDSTSSASTSATTRTATTTGAISSSSALSASAPSGTSTSPVLSSGGTSATGSSTVPSGSPTGSTNAASDLNIISKTVVLGCMCAALLVVGM</sequence>
<feature type="region of interest" description="Disordered" evidence="1">
    <location>
        <begin position="158"/>
        <end position="229"/>
    </location>
</feature>
<evidence type="ECO:0000313" key="3">
    <source>
        <dbReference type="EMBL" id="KAF5392823.1"/>
    </source>
</evidence>
<proteinExistence type="predicted"/>
<reference evidence="3 4" key="1">
    <citation type="journal article" date="2020" name="ISME J.">
        <title>Uncovering the hidden diversity of litter-decomposition mechanisms in mushroom-forming fungi.</title>
        <authorList>
            <person name="Floudas D."/>
            <person name="Bentzer J."/>
            <person name="Ahren D."/>
            <person name="Johansson T."/>
            <person name="Persson P."/>
            <person name="Tunlid A."/>
        </authorList>
    </citation>
    <scope>NUCLEOTIDE SEQUENCE [LARGE SCALE GENOMIC DNA]</scope>
    <source>
        <strain evidence="3 4">CBS 406.79</strain>
    </source>
</reference>
<feature type="signal peptide" evidence="2">
    <location>
        <begin position="1"/>
        <end position="18"/>
    </location>
</feature>
<protein>
    <submittedName>
        <fullName evidence="3">Uncharacterized protein</fullName>
    </submittedName>
</protein>
<name>A0A8H5I0D0_9AGAR</name>
<evidence type="ECO:0000256" key="2">
    <source>
        <dbReference type="SAM" id="SignalP"/>
    </source>
</evidence>
<organism evidence="3 4">
    <name type="scientific">Collybiopsis confluens</name>
    <dbReference type="NCBI Taxonomy" id="2823264"/>
    <lineage>
        <taxon>Eukaryota</taxon>
        <taxon>Fungi</taxon>
        <taxon>Dikarya</taxon>
        <taxon>Basidiomycota</taxon>
        <taxon>Agaricomycotina</taxon>
        <taxon>Agaricomycetes</taxon>
        <taxon>Agaricomycetidae</taxon>
        <taxon>Agaricales</taxon>
        <taxon>Marasmiineae</taxon>
        <taxon>Omphalotaceae</taxon>
        <taxon>Collybiopsis</taxon>
    </lineage>
</organism>
<keyword evidence="4" id="KW-1185">Reference proteome</keyword>
<evidence type="ECO:0000313" key="4">
    <source>
        <dbReference type="Proteomes" id="UP000518752"/>
    </source>
</evidence>
<dbReference type="EMBL" id="JAACJN010000004">
    <property type="protein sequence ID" value="KAF5392823.1"/>
    <property type="molecule type" value="Genomic_DNA"/>
</dbReference>
<dbReference type="Proteomes" id="UP000518752">
    <property type="component" value="Unassembled WGS sequence"/>
</dbReference>
<dbReference type="AlphaFoldDB" id="A0A8H5I0D0"/>
<comment type="caution">
    <text evidence="3">The sequence shown here is derived from an EMBL/GenBank/DDBJ whole genome shotgun (WGS) entry which is preliminary data.</text>
</comment>
<accession>A0A8H5I0D0</accession>
<evidence type="ECO:0000256" key="1">
    <source>
        <dbReference type="SAM" id="MobiDB-lite"/>
    </source>
</evidence>
<feature type="chain" id="PRO_5034765914" evidence="2">
    <location>
        <begin position="19"/>
        <end position="257"/>
    </location>
</feature>
<gene>
    <name evidence="3" type="ORF">D9757_000894</name>
</gene>